<accession>A0A382EKU0</accession>
<proteinExistence type="predicted"/>
<dbReference type="EMBL" id="UINC01045052">
    <property type="protein sequence ID" value="SVB51328.1"/>
    <property type="molecule type" value="Genomic_DNA"/>
</dbReference>
<dbReference type="AlphaFoldDB" id="A0A382EKU0"/>
<protein>
    <submittedName>
        <fullName evidence="1">Uncharacterized protein</fullName>
    </submittedName>
</protein>
<organism evidence="1">
    <name type="scientific">marine metagenome</name>
    <dbReference type="NCBI Taxonomy" id="408172"/>
    <lineage>
        <taxon>unclassified sequences</taxon>
        <taxon>metagenomes</taxon>
        <taxon>ecological metagenomes</taxon>
    </lineage>
</organism>
<name>A0A382EKU0_9ZZZZ</name>
<gene>
    <name evidence="1" type="ORF">METZ01_LOCUS204182</name>
</gene>
<feature type="non-terminal residue" evidence="1">
    <location>
        <position position="1"/>
    </location>
</feature>
<evidence type="ECO:0000313" key="1">
    <source>
        <dbReference type="EMBL" id="SVB51328.1"/>
    </source>
</evidence>
<reference evidence="1" key="1">
    <citation type="submission" date="2018-05" db="EMBL/GenBank/DDBJ databases">
        <authorList>
            <person name="Lanie J.A."/>
            <person name="Ng W.-L."/>
            <person name="Kazmierczak K.M."/>
            <person name="Andrzejewski T.M."/>
            <person name="Davidsen T.M."/>
            <person name="Wayne K.J."/>
            <person name="Tettelin H."/>
            <person name="Glass J.I."/>
            <person name="Rusch D."/>
            <person name="Podicherti R."/>
            <person name="Tsui H.-C.T."/>
            <person name="Winkler M.E."/>
        </authorList>
    </citation>
    <scope>NUCLEOTIDE SEQUENCE</scope>
</reference>
<sequence>VGERFYIDSENKFVYKVANNQDFQEFVIKNNTGLPIVWVPWGKNASQVHQIKVDPVPTSDENGTVMTYWYTKDLSDLSSDSDTTPFQEVVIRHMVKAKYAEYDQDFAKRDREMALANSLLRKLLGRDRGSVRFVPLTRKNYKVAR</sequence>